<protein>
    <submittedName>
        <fullName evidence="1">Uncharacterized protein</fullName>
    </submittedName>
</protein>
<proteinExistence type="predicted"/>
<reference evidence="1" key="2">
    <citation type="submission" date="2007-03" db="EMBL/GenBank/DDBJ databases">
        <authorList>
            <consortium name="The International Medicago Genome Annotation Group"/>
        </authorList>
    </citation>
    <scope>NUCLEOTIDE SEQUENCE</scope>
</reference>
<gene>
    <name evidence="1" type="ORF">MtrDRAFT_AC151521g47v2</name>
</gene>
<organism evidence="1">
    <name type="scientific">Medicago truncatula</name>
    <name type="common">Barrel medic</name>
    <name type="synonym">Medicago tribuloides</name>
    <dbReference type="NCBI Taxonomy" id="3880"/>
    <lineage>
        <taxon>Eukaryota</taxon>
        <taxon>Viridiplantae</taxon>
        <taxon>Streptophyta</taxon>
        <taxon>Embryophyta</taxon>
        <taxon>Tracheophyta</taxon>
        <taxon>Spermatophyta</taxon>
        <taxon>Magnoliopsida</taxon>
        <taxon>eudicotyledons</taxon>
        <taxon>Gunneridae</taxon>
        <taxon>Pentapetalae</taxon>
        <taxon>rosids</taxon>
        <taxon>fabids</taxon>
        <taxon>Fabales</taxon>
        <taxon>Fabaceae</taxon>
        <taxon>Papilionoideae</taxon>
        <taxon>50 kb inversion clade</taxon>
        <taxon>NPAAA clade</taxon>
        <taxon>Hologalegina</taxon>
        <taxon>IRL clade</taxon>
        <taxon>Trifolieae</taxon>
        <taxon>Medicago</taxon>
    </lineage>
</organism>
<reference evidence="1" key="1">
    <citation type="submission" date="2004-10" db="EMBL/GenBank/DDBJ databases">
        <authorList>
            <person name="Town C.D."/>
        </authorList>
    </citation>
    <scope>NUCLEOTIDE SEQUENCE</scope>
</reference>
<dbReference type="EMBL" id="AC151521">
    <property type="protein sequence ID" value="ABN06166.1"/>
    <property type="molecule type" value="Genomic_DNA"/>
</dbReference>
<dbReference type="AlphaFoldDB" id="A2Q2M5"/>
<evidence type="ECO:0000313" key="1">
    <source>
        <dbReference type="EMBL" id="ABN06166.1"/>
    </source>
</evidence>
<name>A2Q2M5_MEDTR</name>
<sequence length="49" mass="5602">MNQPIRSLVVQAYWLAHDTDLAYGISHKHRHNVDTGLSLGINHRKVILI</sequence>
<accession>A2Q2M5</accession>